<keyword evidence="1" id="KW-0175">Coiled coil</keyword>
<gene>
    <name evidence="2" type="ORF">DHA2_12224</name>
</gene>
<evidence type="ECO:0000256" key="1">
    <source>
        <dbReference type="SAM" id="Coils"/>
    </source>
</evidence>
<dbReference type="EMBL" id="AHGT01000033">
    <property type="protein sequence ID" value="ESU37120.1"/>
    <property type="molecule type" value="Genomic_DNA"/>
</dbReference>
<dbReference type="VEuPathDB" id="GiardiaDB:DHA2_12224"/>
<dbReference type="Proteomes" id="UP000018320">
    <property type="component" value="Unassembled WGS sequence"/>
</dbReference>
<organism evidence="2 3">
    <name type="scientific">Giardia intestinalis</name>
    <name type="common">Giardia lamblia</name>
    <dbReference type="NCBI Taxonomy" id="5741"/>
    <lineage>
        <taxon>Eukaryota</taxon>
        <taxon>Metamonada</taxon>
        <taxon>Diplomonadida</taxon>
        <taxon>Hexamitidae</taxon>
        <taxon>Giardiinae</taxon>
        <taxon>Giardia</taxon>
    </lineage>
</organism>
<reference evidence="3" key="1">
    <citation type="submission" date="2012-02" db="EMBL/GenBank/DDBJ databases">
        <title>Genome sequencing of Giardia lamblia Genotypes A2 and B isolates (DH and GS) and comparative analysis with the genomes of Genotypes A1 and E (WB and Pig).</title>
        <authorList>
            <person name="Adam R."/>
            <person name="Dahlstrom E."/>
            <person name="Martens C."/>
            <person name="Bruno D."/>
            <person name="Barbian K."/>
            <person name="Porcella S.F."/>
            <person name="Nash T."/>
        </authorList>
    </citation>
    <scope>NUCLEOTIDE SEQUENCE</scope>
    <source>
        <strain evidence="3">DH</strain>
    </source>
</reference>
<sequence length="300" mass="35166">MRLIESNTESKMHTAPLKPWKPAHDPYLHTSYASQTKHAVREADTTIKALNSHRNHLIRDARAIQDEIELLKRLKVEAVRRKQRHLQDELERTDRRIAKQIGIEIQHDVNEENKLTTLAKARTARQNVLLRNKQLAADVRQDSKEQLEDLRVRRDAYLTQVKSNRLQETLDSLDLKRAYTMKMGNKVREARERNICEMDELNRDRLQKEQLVQDLRAQEIALLEDNEELRRLLNEERKGIPKTVLATKGRLGMVRAYEADFNEQISSHATVPYRHDIEYMGQRTCKSIWDCKDLPPSAAK</sequence>
<evidence type="ECO:0000313" key="2">
    <source>
        <dbReference type="EMBL" id="ESU37120.1"/>
    </source>
</evidence>
<feature type="coiled-coil region" evidence="1">
    <location>
        <begin position="54"/>
        <end position="96"/>
    </location>
</feature>
<reference evidence="2 3" key="2">
    <citation type="journal article" date="2013" name="Genome Biol. Evol.">
        <title>Genome sequencing of Giardia lamblia genotypes A2 and B isolates (DH and GS) and comparative analysis with the genomes of genotypes A1 and E (WB and Pig).</title>
        <authorList>
            <person name="Adam R.D."/>
            <person name="Dahlstrom E.W."/>
            <person name="Martens C.A."/>
            <person name="Bruno D.P."/>
            <person name="Barbian K.D."/>
            <person name="Ricklefs S.M."/>
            <person name="Hernandez M.M."/>
            <person name="Narla N.P."/>
            <person name="Patel R.B."/>
            <person name="Porcella S.F."/>
            <person name="Nash T.E."/>
        </authorList>
    </citation>
    <scope>NUCLEOTIDE SEQUENCE [LARGE SCALE GENOMIC DNA]</scope>
    <source>
        <strain evidence="2 3">DH</strain>
    </source>
</reference>
<accession>V6TJJ7</accession>
<evidence type="ECO:0000313" key="3">
    <source>
        <dbReference type="Proteomes" id="UP000018320"/>
    </source>
</evidence>
<feature type="coiled-coil region" evidence="1">
    <location>
        <begin position="198"/>
        <end position="235"/>
    </location>
</feature>
<comment type="caution">
    <text evidence="2">The sequence shown here is derived from an EMBL/GenBank/DDBJ whole genome shotgun (WGS) entry which is preliminary data.</text>
</comment>
<name>V6TJJ7_GIAIN</name>
<protein>
    <submittedName>
        <fullName evidence="2">Uncharacterized protein</fullName>
    </submittedName>
</protein>
<dbReference type="AlphaFoldDB" id="V6TJJ7"/>
<proteinExistence type="predicted"/>
<dbReference type="VEuPathDB" id="GiardiaDB:GL50581_3415"/>
<dbReference type="VEuPathDB" id="GiardiaDB:QR46_0572"/>
<dbReference type="VEuPathDB" id="GiardiaDB:GL50803_0012224"/>